<evidence type="ECO:0000256" key="12">
    <source>
        <dbReference type="ARBA" id="ARBA00023264"/>
    </source>
</evidence>
<evidence type="ECO:0000256" key="6">
    <source>
        <dbReference type="ARBA" id="ARBA00022741"/>
    </source>
</evidence>
<dbReference type="InterPro" id="IPR050187">
    <property type="entry name" value="Lipid_Phosphate_FormReg"/>
</dbReference>
<keyword evidence="3" id="KW-0444">Lipid biosynthesis</keyword>
<dbReference type="PANTHER" id="PTHR12358:SF106">
    <property type="entry name" value="LIPID KINASE YEGS"/>
    <property type="match status" value="1"/>
</dbReference>
<sequence>MKKYFFIVNSNNAKAVKSFNQLKQELEREGIHYRSFYTEYAGHALEIAKKVTYMNKDSIQAIIAVGGDGTIHEVFNGIKDQSDIPLGFISGGSGNDIVRVMTKQVKGIKNQISYLKRTKVTKCDSGIMQLVGRSKQEQVFLSAVGIGLDGEVARYTNKAPYKKHLHKLKLGTMAYVITLFKVLKQYKPASIDIEVDGQQHTFDNVWLAAIGNMPFYGGGMKICPDARYNDGVLNLCIVHNISLMKLLILFISVFWGGHVNVKGVTQFKGKVINVKSDRPLAIHADGEYKGTTPVTIEVNHHSVGVKV</sequence>
<evidence type="ECO:0000256" key="9">
    <source>
        <dbReference type="ARBA" id="ARBA00022842"/>
    </source>
</evidence>
<keyword evidence="7 14" id="KW-0418">Kinase</keyword>
<dbReference type="InterPro" id="IPR045540">
    <property type="entry name" value="YegS/DAGK_C"/>
</dbReference>
<reference evidence="14 15" key="1">
    <citation type="submission" date="2023-07" db="EMBL/GenBank/DDBJ databases">
        <title>Sorghum-associated microbial communities from plants grown in Nebraska, USA.</title>
        <authorList>
            <person name="Schachtman D."/>
        </authorList>
    </citation>
    <scope>NUCLEOTIDE SEQUENCE [LARGE SCALE GENOMIC DNA]</scope>
    <source>
        <strain evidence="14 15">BE211</strain>
    </source>
</reference>
<accession>A0ABU1U2W7</accession>
<organism evidence="14 15">
    <name type="scientific">Fictibacillus barbaricus</name>
    <dbReference type="NCBI Taxonomy" id="182136"/>
    <lineage>
        <taxon>Bacteria</taxon>
        <taxon>Bacillati</taxon>
        <taxon>Bacillota</taxon>
        <taxon>Bacilli</taxon>
        <taxon>Bacillales</taxon>
        <taxon>Fictibacillaceae</taxon>
        <taxon>Fictibacillus</taxon>
    </lineage>
</organism>
<evidence type="ECO:0000256" key="11">
    <source>
        <dbReference type="ARBA" id="ARBA00023209"/>
    </source>
</evidence>
<name>A0ABU1U2W7_9BACL</name>
<protein>
    <submittedName>
        <fullName evidence="14">YegS/Rv2252/BmrU family lipid kinase</fullName>
    </submittedName>
</protein>
<evidence type="ECO:0000256" key="7">
    <source>
        <dbReference type="ARBA" id="ARBA00022777"/>
    </source>
</evidence>
<keyword evidence="12" id="KW-1208">Phospholipid metabolism</keyword>
<dbReference type="Gene3D" id="2.60.200.40">
    <property type="match status" value="1"/>
</dbReference>
<dbReference type="EMBL" id="JAVDWA010000004">
    <property type="protein sequence ID" value="MDR7073840.1"/>
    <property type="molecule type" value="Genomic_DNA"/>
</dbReference>
<evidence type="ECO:0000256" key="4">
    <source>
        <dbReference type="ARBA" id="ARBA00022679"/>
    </source>
</evidence>
<dbReference type="Proteomes" id="UP001258181">
    <property type="component" value="Unassembled WGS sequence"/>
</dbReference>
<evidence type="ECO:0000256" key="5">
    <source>
        <dbReference type="ARBA" id="ARBA00022723"/>
    </source>
</evidence>
<gene>
    <name evidence="14" type="ORF">J2X07_002827</name>
</gene>
<keyword evidence="9" id="KW-0460">Magnesium</keyword>
<evidence type="ECO:0000259" key="13">
    <source>
        <dbReference type="PROSITE" id="PS50146"/>
    </source>
</evidence>
<dbReference type="PROSITE" id="PS50146">
    <property type="entry name" value="DAGK"/>
    <property type="match status" value="1"/>
</dbReference>
<dbReference type="PANTHER" id="PTHR12358">
    <property type="entry name" value="SPHINGOSINE KINASE"/>
    <property type="match status" value="1"/>
</dbReference>
<keyword evidence="5" id="KW-0479">Metal-binding</keyword>
<keyword evidence="11" id="KW-0594">Phospholipid biosynthesis</keyword>
<comment type="similarity">
    <text evidence="2">Belongs to the diacylglycerol/lipid kinase family.</text>
</comment>
<evidence type="ECO:0000256" key="8">
    <source>
        <dbReference type="ARBA" id="ARBA00022840"/>
    </source>
</evidence>
<keyword evidence="10" id="KW-0443">Lipid metabolism</keyword>
<evidence type="ECO:0000256" key="10">
    <source>
        <dbReference type="ARBA" id="ARBA00023098"/>
    </source>
</evidence>
<dbReference type="Pfam" id="PF19279">
    <property type="entry name" value="YegS_C"/>
    <property type="match status" value="1"/>
</dbReference>
<dbReference type="GO" id="GO:0016301">
    <property type="term" value="F:kinase activity"/>
    <property type="evidence" value="ECO:0007669"/>
    <property type="project" value="UniProtKB-KW"/>
</dbReference>
<evidence type="ECO:0000256" key="1">
    <source>
        <dbReference type="ARBA" id="ARBA00001946"/>
    </source>
</evidence>
<dbReference type="SMART" id="SM00046">
    <property type="entry name" value="DAGKc"/>
    <property type="match status" value="1"/>
</dbReference>
<feature type="domain" description="DAGKc" evidence="13">
    <location>
        <begin position="1"/>
        <end position="132"/>
    </location>
</feature>
<keyword evidence="4" id="KW-0808">Transferase</keyword>
<proteinExistence type="inferred from homology"/>
<keyword evidence="15" id="KW-1185">Reference proteome</keyword>
<dbReference type="NCBIfam" id="TIGR00147">
    <property type="entry name" value="YegS/Rv2252/BmrU family lipid kinase"/>
    <property type="match status" value="1"/>
</dbReference>
<dbReference type="SUPFAM" id="SSF111331">
    <property type="entry name" value="NAD kinase/diacylglycerol kinase-like"/>
    <property type="match status" value="1"/>
</dbReference>
<dbReference type="RefSeq" id="WP_310259768.1">
    <property type="nucleotide sequence ID" value="NZ_JAVDWA010000004.1"/>
</dbReference>
<dbReference type="InterPro" id="IPR001206">
    <property type="entry name" value="Diacylglycerol_kinase_cat_dom"/>
</dbReference>
<comment type="cofactor">
    <cofactor evidence="1">
        <name>Mg(2+)</name>
        <dbReference type="ChEBI" id="CHEBI:18420"/>
    </cofactor>
</comment>
<evidence type="ECO:0000313" key="14">
    <source>
        <dbReference type="EMBL" id="MDR7073840.1"/>
    </source>
</evidence>
<comment type="caution">
    <text evidence="14">The sequence shown here is derived from an EMBL/GenBank/DDBJ whole genome shotgun (WGS) entry which is preliminary data.</text>
</comment>
<dbReference type="InterPro" id="IPR005218">
    <property type="entry name" value="Diacylglycerol/lipid_kinase"/>
</dbReference>
<keyword evidence="6" id="KW-0547">Nucleotide-binding</keyword>
<dbReference type="Gene3D" id="3.40.50.10330">
    <property type="entry name" value="Probable inorganic polyphosphate/atp-NAD kinase, domain 1"/>
    <property type="match status" value="1"/>
</dbReference>
<evidence type="ECO:0000313" key="15">
    <source>
        <dbReference type="Proteomes" id="UP001258181"/>
    </source>
</evidence>
<evidence type="ECO:0000256" key="2">
    <source>
        <dbReference type="ARBA" id="ARBA00005983"/>
    </source>
</evidence>
<dbReference type="InterPro" id="IPR017438">
    <property type="entry name" value="ATP-NAD_kinase_N"/>
</dbReference>
<keyword evidence="8" id="KW-0067">ATP-binding</keyword>
<dbReference type="Pfam" id="PF00781">
    <property type="entry name" value="DAGK_cat"/>
    <property type="match status" value="1"/>
</dbReference>
<dbReference type="InterPro" id="IPR016064">
    <property type="entry name" value="NAD/diacylglycerol_kinase_sf"/>
</dbReference>
<evidence type="ECO:0000256" key="3">
    <source>
        <dbReference type="ARBA" id="ARBA00022516"/>
    </source>
</evidence>